<dbReference type="RefSeq" id="XP_002672192.1">
    <property type="nucleotide sequence ID" value="XM_002672146.1"/>
</dbReference>
<gene>
    <name evidence="2" type="ORF">NAEGRDRAFT_72661</name>
</gene>
<dbReference type="OMA" id="FHGCNEW"/>
<dbReference type="InterPro" id="IPR029058">
    <property type="entry name" value="AB_hydrolase_fold"/>
</dbReference>
<feature type="transmembrane region" description="Helical" evidence="1">
    <location>
        <begin position="24"/>
        <end position="42"/>
    </location>
</feature>
<protein>
    <submittedName>
        <fullName evidence="2">Predicted protein</fullName>
    </submittedName>
</protein>
<dbReference type="SUPFAM" id="SSF53474">
    <property type="entry name" value="alpha/beta-Hydrolases"/>
    <property type="match status" value="1"/>
</dbReference>
<dbReference type="Gene3D" id="3.40.50.1820">
    <property type="entry name" value="alpha/beta hydrolase"/>
    <property type="match status" value="2"/>
</dbReference>
<evidence type="ECO:0000313" key="2">
    <source>
        <dbReference type="EMBL" id="EFC39448.1"/>
    </source>
</evidence>
<dbReference type="EMBL" id="GG738899">
    <property type="protein sequence ID" value="EFC39448.1"/>
    <property type="molecule type" value="Genomic_DNA"/>
</dbReference>
<evidence type="ECO:0000256" key="1">
    <source>
        <dbReference type="SAM" id="Phobius"/>
    </source>
</evidence>
<keyword evidence="1" id="KW-0812">Transmembrane</keyword>
<reference evidence="2 3" key="1">
    <citation type="journal article" date="2010" name="Cell">
        <title>The genome of Naegleria gruberi illuminates early eukaryotic versatility.</title>
        <authorList>
            <person name="Fritz-Laylin L.K."/>
            <person name="Prochnik S.E."/>
            <person name="Ginger M.L."/>
            <person name="Dacks J.B."/>
            <person name="Carpenter M.L."/>
            <person name="Field M.C."/>
            <person name="Kuo A."/>
            <person name="Paredez A."/>
            <person name="Chapman J."/>
            <person name="Pham J."/>
            <person name="Shu S."/>
            <person name="Neupane R."/>
            <person name="Cipriano M."/>
            <person name="Mancuso J."/>
            <person name="Tu H."/>
            <person name="Salamov A."/>
            <person name="Lindquist E."/>
            <person name="Shapiro H."/>
            <person name="Lucas S."/>
            <person name="Grigoriev I.V."/>
            <person name="Cande W.Z."/>
            <person name="Fulton C."/>
            <person name="Rokhsar D.S."/>
            <person name="Dawson S.C."/>
        </authorList>
    </citation>
    <scope>NUCLEOTIDE SEQUENCE [LARGE SCALE GENOMIC DNA]</scope>
    <source>
        <strain evidence="2 3">NEG-M</strain>
    </source>
</reference>
<dbReference type="AlphaFoldDB" id="D2VUH1"/>
<dbReference type="VEuPathDB" id="AmoebaDB:NAEGRDRAFT_72661"/>
<dbReference type="eggNOG" id="ENOG502RYCJ">
    <property type="taxonomic scope" value="Eukaryota"/>
</dbReference>
<organism evidence="3">
    <name type="scientific">Naegleria gruberi</name>
    <name type="common">Amoeba</name>
    <dbReference type="NCBI Taxonomy" id="5762"/>
    <lineage>
        <taxon>Eukaryota</taxon>
        <taxon>Discoba</taxon>
        <taxon>Heterolobosea</taxon>
        <taxon>Tetramitia</taxon>
        <taxon>Eutetramitia</taxon>
        <taxon>Vahlkampfiidae</taxon>
        <taxon>Naegleria</taxon>
    </lineage>
</organism>
<keyword evidence="1" id="KW-0472">Membrane</keyword>
<keyword evidence="1" id="KW-1133">Transmembrane helix</keyword>
<dbReference type="InParanoid" id="D2VUH1"/>
<dbReference type="Proteomes" id="UP000006671">
    <property type="component" value="Unassembled WGS sequence"/>
</dbReference>
<accession>D2VUH1</accession>
<keyword evidence="3" id="KW-1185">Reference proteome</keyword>
<name>D2VUH1_NAEGR</name>
<dbReference type="KEGG" id="ngr:NAEGRDRAFT_72661"/>
<evidence type="ECO:0000313" key="3">
    <source>
        <dbReference type="Proteomes" id="UP000006671"/>
    </source>
</evidence>
<dbReference type="GeneID" id="8854107"/>
<dbReference type="OrthoDB" id="6020543at2759"/>
<sequence>MRQPLENTTRLSFHSNIINNNNNICRLVVVVLIAIIVVGFFGSSSLVNAINQQEEEYKTLDNLPSFSKLKNLTVSGFGAGASMAIMMQVAHSQKVGGVASFSGLPYYCVKNNMSRLETCFKHTEKIPMSEFMEMFDKFIYFNLIDNLDHLPSHKIYLQSGSKDKSLTQQAALKSKEMYETLGVPKGNIKTVLDIPSGHSMVSVDYANAEKNQCGEKIKEPYIQNCGFDLVGDALKFVIGEDNFVNEANFVASAENLFKIDQRPFDSERHLMGDFGYIYIPSACQKDETKCKHIHVAFHGCDQTGDEFPLYSGYNRIAEQNNIVVLYPRTAVQDRFNPHAW</sequence>
<proteinExistence type="predicted"/>